<dbReference type="Pfam" id="PF25361">
    <property type="entry name" value="AAA_lid_RFC1"/>
    <property type="match status" value="1"/>
</dbReference>
<dbReference type="InterPro" id="IPR008921">
    <property type="entry name" value="DNA_pol3_clamp-load_cplx_C"/>
</dbReference>
<dbReference type="PANTHER" id="PTHR23389">
    <property type="entry name" value="CHROMOSOME TRANSMISSION FIDELITY FACTOR 18"/>
    <property type="match status" value="1"/>
</dbReference>
<dbReference type="InterPro" id="IPR027417">
    <property type="entry name" value="P-loop_NTPase"/>
</dbReference>
<evidence type="ECO:0000256" key="2">
    <source>
        <dbReference type="ARBA" id="ARBA00022741"/>
    </source>
</evidence>
<keyword evidence="1" id="KW-0235">DNA replication</keyword>
<dbReference type="PANTHER" id="PTHR23389:SF6">
    <property type="entry name" value="REPLICATION FACTOR C SUBUNIT 1"/>
    <property type="match status" value="1"/>
</dbReference>
<accession>U6G779</accession>
<dbReference type="SUPFAM" id="SSF48019">
    <property type="entry name" value="post-AAA+ oligomerization domain-like"/>
    <property type="match status" value="1"/>
</dbReference>
<evidence type="ECO:0000313" key="6">
    <source>
        <dbReference type="Proteomes" id="UP000018201"/>
    </source>
</evidence>
<dbReference type="CDD" id="cd18140">
    <property type="entry name" value="HLD_clamp_RFC"/>
    <property type="match status" value="1"/>
</dbReference>
<reference evidence="5" key="2">
    <citation type="submission" date="2013-10" db="EMBL/GenBank/DDBJ databases">
        <authorList>
            <person name="Aslett M."/>
        </authorList>
    </citation>
    <scope>NUCLEOTIDE SEQUENCE [LARGE SCALE GENOMIC DNA]</scope>
    <source>
        <strain evidence="5">Houghton</strain>
    </source>
</reference>
<evidence type="ECO:0000313" key="5">
    <source>
        <dbReference type="EMBL" id="CDI76005.1"/>
    </source>
</evidence>
<dbReference type="Proteomes" id="UP000018201">
    <property type="component" value="Unassembled WGS sequence"/>
</dbReference>
<dbReference type="Gene3D" id="1.10.8.60">
    <property type="match status" value="1"/>
</dbReference>
<dbReference type="GO" id="GO:0005524">
    <property type="term" value="F:ATP binding"/>
    <property type="evidence" value="ECO:0007669"/>
    <property type="project" value="UniProtKB-KW"/>
</dbReference>
<feature type="region of interest" description="Disordered" evidence="4">
    <location>
        <begin position="67"/>
        <end position="88"/>
    </location>
</feature>
<dbReference type="Gene3D" id="1.20.272.10">
    <property type="match status" value="1"/>
</dbReference>
<dbReference type="GO" id="GO:0006260">
    <property type="term" value="P:DNA replication"/>
    <property type="evidence" value="ECO:0007669"/>
    <property type="project" value="UniProtKB-KW"/>
</dbReference>
<evidence type="ECO:0000256" key="3">
    <source>
        <dbReference type="ARBA" id="ARBA00022840"/>
    </source>
</evidence>
<organism evidence="5 6">
    <name type="scientific">Eimeria praecox</name>
    <dbReference type="NCBI Taxonomy" id="51316"/>
    <lineage>
        <taxon>Eukaryota</taxon>
        <taxon>Sar</taxon>
        <taxon>Alveolata</taxon>
        <taxon>Apicomplexa</taxon>
        <taxon>Conoidasida</taxon>
        <taxon>Coccidia</taxon>
        <taxon>Eucoccidiorida</taxon>
        <taxon>Eimeriorina</taxon>
        <taxon>Eimeriidae</taxon>
        <taxon>Eimeria</taxon>
    </lineage>
</organism>
<dbReference type="OrthoDB" id="365044at2759"/>
<dbReference type="GO" id="GO:0003677">
    <property type="term" value="F:DNA binding"/>
    <property type="evidence" value="ECO:0007669"/>
    <property type="project" value="InterPro"/>
</dbReference>
<dbReference type="GO" id="GO:0005634">
    <property type="term" value="C:nucleus"/>
    <property type="evidence" value="ECO:0007669"/>
    <property type="project" value="TreeGrafter"/>
</dbReference>
<keyword evidence="3" id="KW-0067">ATP-binding</keyword>
<evidence type="ECO:0000256" key="4">
    <source>
        <dbReference type="SAM" id="MobiDB-lite"/>
    </source>
</evidence>
<proteinExistence type="predicted"/>
<gene>
    <name evidence="5" type="ORF">EPH_0045340</name>
</gene>
<sequence length="133" mass="15067">MLRVRTLATRCLDLRFEKLSVNAMKMRMRQIAAAENLTVSDDVLTQIAETSGGDMRQCVGQLQMLSMQSHHQQKTKEESSAPTSAKDTQVQLGPFECCKLLLDSKSSSKLSVRDKMDLFFVDYDMIPLLIHVR</sequence>
<keyword evidence="2" id="KW-0547">Nucleotide-binding</keyword>
<dbReference type="EMBL" id="HG691283">
    <property type="protein sequence ID" value="CDI76005.1"/>
    <property type="molecule type" value="Genomic_DNA"/>
</dbReference>
<evidence type="ECO:0000256" key="1">
    <source>
        <dbReference type="ARBA" id="ARBA00022705"/>
    </source>
</evidence>
<keyword evidence="6" id="KW-1185">Reference proteome</keyword>
<dbReference type="SUPFAM" id="SSF52540">
    <property type="entry name" value="P-loop containing nucleoside triphosphate hydrolases"/>
    <property type="match status" value="1"/>
</dbReference>
<dbReference type="AlphaFoldDB" id="U6G779"/>
<protein>
    <submittedName>
        <fullName evidence="5">BRCT domain containing protein, related</fullName>
    </submittedName>
</protein>
<reference evidence="5" key="1">
    <citation type="submission" date="2013-10" db="EMBL/GenBank/DDBJ databases">
        <title>Genomic analysis of the causative agents of coccidiosis in chickens.</title>
        <authorList>
            <person name="Reid A.J."/>
            <person name="Blake D."/>
            <person name="Billington K."/>
            <person name="Browne H."/>
            <person name="Dunn M."/>
            <person name="Hung S."/>
            <person name="Kawahara F."/>
            <person name="Miranda-Saavedra D."/>
            <person name="Mourier T."/>
            <person name="Nagra H."/>
            <person name="Otto T.D."/>
            <person name="Rawlings N."/>
            <person name="Sanchez A."/>
            <person name="Sanders M."/>
            <person name="Subramaniam C."/>
            <person name="Tay Y."/>
            <person name="Dear P."/>
            <person name="Doerig C."/>
            <person name="Gruber A."/>
            <person name="Parkinson J."/>
            <person name="Shirley M."/>
            <person name="Wan K.L."/>
            <person name="Berriman M."/>
            <person name="Tomley F."/>
            <person name="Pain A."/>
        </authorList>
    </citation>
    <scope>NUCLEOTIDE SEQUENCE [LARGE SCALE GENOMIC DNA]</scope>
    <source>
        <strain evidence="5">Houghton</strain>
    </source>
</reference>
<dbReference type="InterPro" id="IPR047854">
    <property type="entry name" value="RFC_lid"/>
</dbReference>
<dbReference type="VEuPathDB" id="ToxoDB:EPH_0045340"/>
<name>U6G779_9EIME</name>